<gene>
    <name evidence="5" type="ORF">M3P19_06500</name>
</gene>
<accession>A0ABT0PSD7</accession>
<evidence type="ECO:0000259" key="4">
    <source>
        <dbReference type="PROSITE" id="PS01124"/>
    </source>
</evidence>
<sequence length="284" mass="32601">MIVTYKRIDLFGRLLFETARIIPPFKTPNPMVNEACFLHIREGAYNSMSEEEILHVKSQQSVLMKCGNYVGQMLADKKTGQYRAVAVHFHPEVLRTIYKNDLPQFLIKKKKHPSRNNMALIPASKAVDKYIDDVLFYFDNPHLANEEMLVLKTKEIILLLMHTENATGIQTILENLFTPRAVDFKTTIESHLFHEISILELAQLTNMSLSSFKRRFKALYGIAPLQYILGKRLEKAKELLLISDLSIGDVAYSSGFSSLHHFSKKFKETYGAAPSHFRMSFVDK</sequence>
<evidence type="ECO:0000313" key="6">
    <source>
        <dbReference type="Proteomes" id="UP001203607"/>
    </source>
</evidence>
<dbReference type="PANTHER" id="PTHR46796">
    <property type="entry name" value="HTH-TYPE TRANSCRIPTIONAL ACTIVATOR RHAS-RELATED"/>
    <property type="match status" value="1"/>
</dbReference>
<dbReference type="InterPro" id="IPR018060">
    <property type="entry name" value="HTH_AraC"/>
</dbReference>
<dbReference type="InterPro" id="IPR018062">
    <property type="entry name" value="HTH_AraC-typ_CS"/>
</dbReference>
<dbReference type="SUPFAM" id="SSF46689">
    <property type="entry name" value="Homeodomain-like"/>
    <property type="match status" value="2"/>
</dbReference>
<dbReference type="Pfam" id="PF12833">
    <property type="entry name" value="HTH_18"/>
    <property type="match status" value="1"/>
</dbReference>
<dbReference type="SMART" id="SM00342">
    <property type="entry name" value="HTH_ARAC"/>
    <property type="match status" value="1"/>
</dbReference>
<dbReference type="PROSITE" id="PS00041">
    <property type="entry name" value="HTH_ARAC_FAMILY_1"/>
    <property type="match status" value="1"/>
</dbReference>
<comment type="caution">
    <text evidence="5">The sequence shown here is derived from an EMBL/GenBank/DDBJ whole genome shotgun (WGS) entry which is preliminary data.</text>
</comment>
<dbReference type="Pfam" id="PF22200">
    <property type="entry name" value="ExsA_N"/>
    <property type="match status" value="1"/>
</dbReference>
<reference evidence="5 6" key="1">
    <citation type="submission" date="2022-05" db="EMBL/GenBank/DDBJ databases">
        <authorList>
            <person name="Park J.-S."/>
        </authorList>
    </citation>
    <scope>NUCLEOTIDE SEQUENCE [LARGE SCALE GENOMIC DNA]</scope>
    <source>
        <strain evidence="5 6">2012CJ35-5</strain>
    </source>
</reference>
<dbReference type="InterPro" id="IPR054015">
    <property type="entry name" value="ExsA-like_N"/>
</dbReference>
<keyword evidence="1" id="KW-0805">Transcription regulation</keyword>
<dbReference type="InterPro" id="IPR020449">
    <property type="entry name" value="Tscrpt_reg_AraC-type_HTH"/>
</dbReference>
<protein>
    <submittedName>
        <fullName evidence="5">AraC family transcriptional regulator</fullName>
    </submittedName>
</protein>
<feature type="domain" description="HTH araC/xylS-type" evidence="4">
    <location>
        <begin position="182"/>
        <end position="280"/>
    </location>
</feature>
<dbReference type="PANTHER" id="PTHR46796:SF13">
    <property type="entry name" value="HTH-TYPE TRANSCRIPTIONAL ACTIVATOR RHAS"/>
    <property type="match status" value="1"/>
</dbReference>
<dbReference type="RefSeq" id="WP_249656844.1">
    <property type="nucleotide sequence ID" value="NZ_JAMFMA010000002.1"/>
</dbReference>
<dbReference type="EMBL" id="JAMFMA010000002">
    <property type="protein sequence ID" value="MCL6273652.1"/>
    <property type="molecule type" value="Genomic_DNA"/>
</dbReference>
<dbReference type="PRINTS" id="PR00032">
    <property type="entry name" value="HTHARAC"/>
</dbReference>
<evidence type="ECO:0000256" key="2">
    <source>
        <dbReference type="ARBA" id="ARBA00023125"/>
    </source>
</evidence>
<organism evidence="5 6">
    <name type="scientific">Flagellimonas spongiicola</name>
    <dbReference type="NCBI Taxonomy" id="2942208"/>
    <lineage>
        <taxon>Bacteria</taxon>
        <taxon>Pseudomonadati</taxon>
        <taxon>Bacteroidota</taxon>
        <taxon>Flavobacteriia</taxon>
        <taxon>Flavobacteriales</taxon>
        <taxon>Flavobacteriaceae</taxon>
        <taxon>Flagellimonas</taxon>
    </lineage>
</organism>
<keyword evidence="3" id="KW-0804">Transcription</keyword>
<keyword evidence="6" id="KW-1185">Reference proteome</keyword>
<name>A0ABT0PSD7_9FLAO</name>
<dbReference type="PROSITE" id="PS01124">
    <property type="entry name" value="HTH_ARAC_FAMILY_2"/>
    <property type="match status" value="1"/>
</dbReference>
<keyword evidence="2" id="KW-0238">DNA-binding</keyword>
<dbReference type="Gene3D" id="1.10.10.60">
    <property type="entry name" value="Homeodomain-like"/>
    <property type="match status" value="2"/>
</dbReference>
<evidence type="ECO:0000256" key="1">
    <source>
        <dbReference type="ARBA" id="ARBA00023015"/>
    </source>
</evidence>
<dbReference type="InterPro" id="IPR050204">
    <property type="entry name" value="AraC_XylS_family_regulators"/>
</dbReference>
<proteinExistence type="predicted"/>
<dbReference type="InterPro" id="IPR009057">
    <property type="entry name" value="Homeodomain-like_sf"/>
</dbReference>
<evidence type="ECO:0000313" key="5">
    <source>
        <dbReference type="EMBL" id="MCL6273652.1"/>
    </source>
</evidence>
<dbReference type="Proteomes" id="UP001203607">
    <property type="component" value="Unassembled WGS sequence"/>
</dbReference>
<evidence type="ECO:0000256" key="3">
    <source>
        <dbReference type="ARBA" id="ARBA00023163"/>
    </source>
</evidence>